<dbReference type="Proteomes" id="UP000193689">
    <property type="component" value="Unassembled WGS sequence"/>
</dbReference>
<name>A0A1Y2EB66_9PEZI</name>
<dbReference type="InParanoid" id="A0A1Y2EB66"/>
<accession>A0A1Y2EB66</accession>
<sequence length="121" mass="13656">MTYGAIRMERDLGGIMWVVTRVNYASREMFAMTMQILMVANTDGIIWVLSEEDKRKAKGIWLGTVKGVFFRFTRSACRFFEGGGGEYDVELDHPGACAVSTAHPFRGSTCKRHHSPRCCKL</sequence>
<organism evidence="2 3">
    <name type="scientific">Pseudomassariella vexata</name>
    <dbReference type="NCBI Taxonomy" id="1141098"/>
    <lineage>
        <taxon>Eukaryota</taxon>
        <taxon>Fungi</taxon>
        <taxon>Dikarya</taxon>
        <taxon>Ascomycota</taxon>
        <taxon>Pezizomycotina</taxon>
        <taxon>Sordariomycetes</taxon>
        <taxon>Xylariomycetidae</taxon>
        <taxon>Amphisphaeriales</taxon>
        <taxon>Pseudomassariaceae</taxon>
        <taxon>Pseudomassariella</taxon>
    </lineage>
</organism>
<gene>
    <name evidence="2" type="ORF">BCR38DRAFT_406427</name>
</gene>
<dbReference type="GeneID" id="63774263"/>
<dbReference type="Gene3D" id="1.20.58.1970">
    <property type="match status" value="1"/>
</dbReference>
<dbReference type="EMBL" id="MCFJ01000003">
    <property type="protein sequence ID" value="ORY68506.1"/>
    <property type="molecule type" value="Genomic_DNA"/>
</dbReference>
<comment type="caution">
    <text evidence="2">The sequence shown here is derived from an EMBL/GenBank/DDBJ whole genome shotgun (WGS) entry which is preliminary data.</text>
</comment>
<proteinExistence type="predicted"/>
<evidence type="ECO:0000313" key="2">
    <source>
        <dbReference type="EMBL" id="ORY68506.1"/>
    </source>
</evidence>
<dbReference type="Pfam" id="PF20662">
    <property type="entry name" value="COG4_C"/>
    <property type="match status" value="1"/>
</dbReference>
<dbReference type="InterPro" id="IPR048684">
    <property type="entry name" value="COG4_C"/>
</dbReference>
<dbReference type="AlphaFoldDB" id="A0A1Y2EB66"/>
<evidence type="ECO:0000313" key="3">
    <source>
        <dbReference type="Proteomes" id="UP000193689"/>
    </source>
</evidence>
<dbReference type="RefSeq" id="XP_040718793.1">
    <property type="nucleotide sequence ID" value="XM_040858051.1"/>
</dbReference>
<evidence type="ECO:0000259" key="1">
    <source>
        <dbReference type="Pfam" id="PF20662"/>
    </source>
</evidence>
<feature type="domain" description="Conserved oligomeric Golgi complex subunit 4 C-terminal" evidence="1">
    <location>
        <begin position="3"/>
        <end position="51"/>
    </location>
</feature>
<reference evidence="2 3" key="1">
    <citation type="submission" date="2016-07" db="EMBL/GenBank/DDBJ databases">
        <title>Pervasive Adenine N6-methylation of Active Genes in Fungi.</title>
        <authorList>
            <consortium name="DOE Joint Genome Institute"/>
            <person name="Mondo S.J."/>
            <person name="Dannebaum R.O."/>
            <person name="Kuo R.C."/>
            <person name="Labutti K."/>
            <person name="Haridas S."/>
            <person name="Kuo A."/>
            <person name="Salamov A."/>
            <person name="Ahrendt S.R."/>
            <person name="Lipzen A."/>
            <person name="Sullivan W."/>
            <person name="Andreopoulos W.B."/>
            <person name="Clum A."/>
            <person name="Lindquist E."/>
            <person name="Daum C."/>
            <person name="Ramamoorthy G.K."/>
            <person name="Gryganskyi A."/>
            <person name="Culley D."/>
            <person name="Magnuson J.K."/>
            <person name="James T.Y."/>
            <person name="O'Malley M.A."/>
            <person name="Stajich J.E."/>
            <person name="Spatafora J.W."/>
            <person name="Visel A."/>
            <person name="Grigoriev I.V."/>
        </authorList>
    </citation>
    <scope>NUCLEOTIDE SEQUENCE [LARGE SCALE GENOMIC DNA]</scope>
    <source>
        <strain evidence="2 3">CBS 129021</strain>
    </source>
</reference>
<protein>
    <recommendedName>
        <fullName evidence="1">Conserved oligomeric Golgi complex subunit 4 C-terminal domain-containing protein</fullName>
    </recommendedName>
</protein>
<keyword evidence="3" id="KW-1185">Reference proteome</keyword>
<dbReference type="STRING" id="1141098.A0A1Y2EB66"/>